<organism evidence="6 7">
    <name type="scientific">Guyparkeria halophila</name>
    <dbReference type="NCBI Taxonomy" id="47960"/>
    <lineage>
        <taxon>Bacteria</taxon>
        <taxon>Pseudomonadati</taxon>
        <taxon>Pseudomonadota</taxon>
        <taxon>Gammaproteobacteria</taxon>
        <taxon>Chromatiales</taxon>
        <taxon>Thioalkalibacteraceae</taxon>
        <taxon>Guyparkeria</taxon>
    </lineage>
</organism>
<dbReference type="SUPFAM" id="SSF53335">
    <property type="entry name" value="S-adenosyl-L-methionine-dependent methyltransferases"/>
    <property type="match status" value="1"/>
</dbReference>
<feature type="binding site" evidence="5">
    <location>
        <position position="46"/>
    </location>
    <ligand>
        <name>S-adenosyl-L-methionine</name>
        <dbReference type="ChEBI" id="CHEBI:59789"/>
    </ligand>
</feature>
<keyword evidence="7" id="KW-1185">Reference proteome</keyword>
<comment type="pathway">
    <text evidence="5">Cofactor biosynthesis; ubiquinone biosynthesis.</text>
</comment>
<sequence length="263" mass="28562">MTPTHDTADNASSASPDELAHFNRLAKQWWDSDGPFASLHAINPLRMAFIETHSDAGDSRVLDVGCGGGILAEALARSGAAVTALDLAEDVIAVARDHAPDTLGIDYRVADVTRFAPEHAGTYDVVTCMEMLEHVEDPARIIEALATAVRPGGHVFLSTLNRNAKSWLLGIVAAEYLLNMVPRGTHDHRQFIRPGELARMGRAAGLKPIASTGIVYNPLTREFSLNDRDLDVNYLMAFVKETLHDSMTSLRDSKGPDARRSPP</sequence>
<dbReference type="GO" id="GO:0061542">
    <property type="term" value="F:3-demethylubiquinol 3-O-methyltransferase activity"/>
    <property type="evidence" value="ECO:0007669"/>
    <property type="project" value="UniProtKB-UniRule"/>
</dbReference>
<accession>A0A6I6D1R3</accession>
<dbReference type="CDD" id="cd02440">
    <property type="entry name" value="AdoMet_MTases"/>
    <property type="match status" value="1"/>
</dbReference>
<reference evidence="6 7" key="1">
    <citation type="submission" date="2019-11" db="EMBL/GenBank/DDBJ databases">
        <authorList>
            <person name="Zhang J."/>
            <person name="Sun C."/>
        </authorList>
    </citation>
    <scope>NUCLEOTIDE SEQUENCE [LARGE SCALE GENOMIC DNA]</scope>
    <source>
        <strain evidence="7">sp2</strain>
    </source>
</reference>
<comment type="function">
    <text evidence="5">O-methyltransferase that catalyzes the 2 O-methylation steps in the ubiquinone biosynthetic pathway.</text>
</comment>
<dbReference type="NCBIfam" id="TIGR01983">
    <property type="entry name" value="UbiG"/>
    <property type="match status" value="1"/>
</dbReference>
<comment type="catalytic activity">
    <reaction evidence="5">
        <text>a 3-(all-trans-polyprenyl)benzene-1,2-diol + S-adenosyl-L-methionine = a 2-methoxy-6-(all-trans-polyprenyl)phenol + S-adenosyl-L-homocysteine + H(+)</text>
        <dbReference type="Rhea" id="RHEA:31411"/>
        <dbReference type="Rhea" id="RHEA-COMP:9550"/>
        <dbReference type="Rhea" id="RHEA-COMP:9551"/>
        <dbReference type="ChEBI" id="CHEBI:15378"/>
        <dbReference type="ChEBI" id="CHEBI:57856"/>
        <dbReference type="ChEBI" id="CHEBI:59789"/>
        <dbReference type="ChEBI" id="CHEBI:62729"/>
        <dbReference type="ChEBI" id="CHEBI:62731"/>
        <dbReference type="EC" id="2.1.1.222"/>
    </reaction>
</comment>
<keyword evidence="3 5" id="KW-0831">Ubiquinone biosynthesis</keyword>
<dbReference type="GO" id="GO:0102208">
    <property type="term" value="F:2-polyprenyl-6-hydroxyphenol methylase activity"/>
    <property type="evidence" value="ECO:0007669"/>
    <property type="project" value="UniProtKB-EC"/>
</dbReference>
<comment type="similarity">
    <text evidence="5">Belongs to the methyltransferase superfamily. UbiG/COQ3 family.</text>
</comment>
<dbReference type="Proteomes" id="UP000427716">
    <property type="component" value="Chromosome"/>
</dbReference>
<keyword evidence="2 5" id="KW-0808">Transferase</keyword>
<dbReference type="Pfam" id="PF13489">
    <property type="entry name" value="Methyltransf_23"/>
    <property type="match status" value="1"/>
</dbReference>
<dbReference type="KEGG" id="ghl:GM160_03740"/>
<keyword evidence="4 5" id="KW-0949">S-adenosyl-L-methionine</keyword>
<evidence type="ECO:0000256" key="2">
    <source>
        <dbReference type="ARBA" id="ARBA00022679"/>
    </source>
</evidence>
<dbReference type="InterPro" id="IPR010233">
    <property type="entry name" value="UbiG_MeTrfase"/>
</dbReference>
<gene>
    <name evidence="5 6" type="primary">ubiG</name>
    <name evidence="6" type="ORF">GM160_03740</name>
</gene>
<dbReference type="UniPathway" id="UPA00232"/>
<dbReference type="Gene3D" id="3.40.50.150">
    <property type="entry name" value="Vaccinia Virus protein VP39"/>
    <property type="match status" value="1"/>
</dbReference>
<dbReference type="EMBL" id="CP046415">
    <property type="protein sequence ID" value="QGT78077.1"/>
    <property type="molecule type" value="Genomic_DNA"/>
</dbReference>
<evidence type="ECO:0000256" key="3">
    <source>
        <dbReference type="ARBA" id="ARBA00022688"/>
    </source>
</evidence>
<protein>
    <recommendedName>
        <fullName evidence="5">Ubiquinone biosynthesis O-methyltransferase</fullName>
    </recommendedName>
    <alternativeName>
        <fullName evidence="5">2-polyprenyl-6-hydroxyphenol methylase</fullName>
        <ecNumber evidence="5">2.1.1.222</ecNumber>
    </alternativeName>
    <alternativeName>
        <fullName evidence="5">3-demethylubiquinone 3-O-methyltransferase</fullName>
        <ecNumber evidence="5">2.1.1.64</ecNumber>
    </alternativeName>
</protein>
<comment type="catalytic activity">
    <reaction evidence="5">
        <text>a 3-demethylubiquinol + S-adenosyl-L-methionine = a ubiquinol + S-adenosyl-L-homocysteine + H(+)</text>
        <dbReference type="Rhea" id="RHEA:44380"/>
        <dbReference type="Rhea" id="RHEA-COMP:9566"/>
        <dbReference type="Rhea" id="RHEA-COMP:10914"/>
        <dbReference type="ChEBI" id="CHEBI:15378"/>
        <dbReference type="ChEBI" id="CHEBI:17976"/>
        <dbReference type="ChEBI" id="CHEBI:57856"/>
        <dbReference type="ChEBI" id="CHEBI:59789"/>
        <dbReference type="ChEBI" id="CHEBI:84422"/>
        <dbReference type="EC" id="2.1.1.64"/>
    </reaction>
</comment>
<evidence type="ECO:0000256" key="4">
    <source>
        <dbReference type="ARBA" id="ARBA00022691"/>
    </source>
</evidence>
<dbReference type="RefSeq" id="WP_136866568.1">
    <property type="nucleotide sequence ID" value="NZ_CP046415.1"/>
</dbReference>
<dbReference type="PANTHER" id="PTHR43464">
    <property type="entry name" value="METHYLTRANSFERASE"/>
    <property type="match status" value="1"/>
</dbReference>
<dbReference type="EC" id="2.1.1.64" evidence="5"/>
<dbReference type="HAMAP" id="MF_00472">
    <property type="entry name" value="UbiG"/>
    <property type="match status" value="1"/>
</dbReference>
<name>A0A6I6D1R3_9GAMM</name>
<dbReference type="EC" id="2.1.1.222" evidence="5"/>
<dbReference type="PANTHER" id="PTHR43464:SF19">
    <property type="entry name" value="UBIQUINONE BIOSYNTHESIS O-METHYLTRANSFERASE, MITOCHONDRIAL"/>
    <property type="match status" value="1"/>
</dbReference>
<dbReference type="InterPro" id="IPR029063">
    <property type="entry name" value="SAM-dependent_MTases_sf"/>
</dbReference>
<evidence type="ECO:0000313" key="7">
    <source>
        <dbReference type="Proteomes" id="UP000427716"/>
    </source>
</evidence>
<feature type="binding site" evidence="5">
    <location>
        <position position="65"/>
    </location>
    <ligand>
        <name>S-adenosyl-L-methionine</name>
        <dbReference type="ChEBI" id="CHEBI:59789"/>
    </ligand>
</feature>
<dbReference type="GO" id="GO:0032259">
    <property type="term" value="P:methylation"/>
    <property type="evidence" value="ECO:0007669"/>
    <property type="project" value="UniProtKB-KW"/>
</dbReference>
<feature type="binding site" evidence="5">
    <location>
        <position position="86"/>
    </location>
    <ligand>
        <name>S-adenosyl-L-methionine</name>
        <dbReference type="ChEBI" id="CHEBI:59789"/>
    </ligand>
</feature>
<dbReference type="AlphaFoldDB" id="A0A6I6D1R3"/>
<feature type="binding site" evidence="5">
    <location>
        <position position="129"/>
    </location>
    <ligand>
        <name>S-adenosyl-L-methionine</name>
        <dbReference type="ChEBI" id="CHEBI:59789"/>
    </ligand>
</feature>
<evidence type="ECO:0000256" key="1">
    <source>
        <dbReference type="ARBA" id="ARBA00022603"/>
    </source>
</evidence>
<proteinExistence type="inferred from homology"/>
<evidence type="ECO:0000256" key="5">
    <source>
        <dbReference type="HAMAP-Rule" id="MF_00472"/>
    </source>
</evidence>
<evidence type="ECO:0000313" key="6">
    <source>
        <dbReference type="EMBL" id="QGT78077.1"/>
    </source>
</evidence>
<keyword evidence="1 5" id="KW-0489">Methyltransferase</keyword>
<dbReference type="GO" id="GO:0010420">
    <property type="term" value="F:polyprenyldihydroxybenzoate methyltransferase activity"/>
    <property type="evidence" value="ECO:0007669"/>
    <property type="project" value="InterPro"/>
</dbReference>